<gene>
    <name evidence="1" type="ORF">DJ021_08100</name>
</gene>
<comment type="caution">
    <text evidence="1">The sequence shown here is derived from an EMBL/GenBank/DDBJ whole genome shotgun (WGS) entry which is preliminary data.</text>
</comment>
<evidence type="ECO:0000313" key="1">
    <source>
        <dbReference type="EMBL" id="RAK59766.1"/>
    </source>
</evidence>
<dbReference type="PANTHER" id="PTHR39624">
    <property type="entry name" value="PROTEIN INVOLVED IN RIMO-MEDIATED BETA-METHYLTHIOLATION OF RIBOSOMAL PROTEIN S12 YCAO"/>
    <property type="match status" value="1"/>
</dbReference>
<dbReference type="AlphaFoldDB" id="A0A328B1H5"/>
<proteinExistence type="predicted"/>
<dbReference type="Pfam" id="PF02566">
    <property type="entry name" value="OsmC"/>
    <property type="match status" value="1"/>
</dbReference>
<evidence type="ECO:0000313" key="2">
    <source>
        <dbReference type="Proteomes" id="UP000249842"/>
    </source>
</evidence>
<sequence length="171" mass="18542">MSETTTTATPPAGVRPEAVLVEETGVGRFQVEAHARGATFLVDEPAAVGGLGSGPNPYDLISAALGSCTAMTMRLYAERKAWPLGRVRVRVAHVRGALNARDRFEREITLEGDLDETQRARLLEIANRCPVHQLLDRGADVDTRVVAHDQLEGPDHGVGQHMRHMVEACAE</sequence>
<dbReference type="RefSeq" id="WP_111457059.1">
    <property type="nucleotide sequence ID" value="NZ_QFYP01000001.1"/>
</dbReference>
<dbReference type="InterPro" id="IPR036102">
    <property type="entry name" value="OsmC/Ohrsf"/>
</dbReference>
<reference evidence="2" key="1">
    <citation type="submission" date="2018-05" db="EMBL/GenBank/DDBJ databases">
        <authorList>
            <person name="Li X."/>
        </authorList>
    </citation>
    <scope>NUCLEOTIDE SEQUENCE [LARGE SCALE GENOMIC DNA]</scope>
    <source>
        <strain evidence="2">HKS-05</strain>
    </source>
</reference>
<dbReference type="PANTHER" id="PTHR39624:SF2">
    <property type="entry name" value="OSMC-LIKE PROTEIN"/>
    <property type="match status" value="1"/>
</dbReference>
<dbReference type="SUPFAM" id="SSF82784">
    <property type="entry name" value="OsmC-like"/>
    <property type="match status" value="1"/>
</dbReference>
<dbReference type="Proteomes" id="UP000249842">
    <property type="component" value="Unassembled WGS sequence"/>
</dbReference>
<protein>
    <submittedName>
        <fullName evidence="1">OsmC family peroxiredoxin</fullName>
    </submittedName>
</protein>
<dbReference type="InterPro" id="IPR003718">
    <property type="entry name" value="OsmC/Ohr_fam"/>
</dbReference>
<keyword evidence="2" id="KW-1185">Reference proteome</keyword>
<dbReference type="EMBL" id="QFYP01000001">
    <property type="protein sequence ID" value="RAK59766.1"/>
    <property type="molecule type" value="Genomic_DNA"/>
</dbReference>
<dbReference type="InterPro" id="IPR015946">
    <property type="entry name" value="KH_dom-like_a/b"/>
</dbReference>
<accession>A0A328B1H5</accession>
<dbReference type="OrthoDB" id="9789573at2"/>
<organism evidence="1 2">
    <name type="scientific">Phenylobacterium hankyongense</name>
    <dbReference type="NCBI Taxonomy" id="1813876"/>
    <lineage>
        <taxon>Bacteria</taxon>
        <taxon>Pseudomonadati</taxon>
        <taxon>Pseudomonadota</taxon>
        <taxon>Alphaproteobacteria</taxon>
        <taxon>Caulobacterales</taxon>
        <taxon>Caulobacteraceae</taxon>
        <taxon>Phenylobacterium</taxon>
    </lineage>
</organism>
<dbReference type="Gene3D" id="3.30.300.20">
    <property type="match status" value="1"/>
</dbReference>
<name>A0A328B1H5_9CAUL</name>